<dbReference type="Proteomes" id="UP000295578">
    <property type="component" value="Unassembled WGS sequence"/>
</dbReference>
<dbReference type="SUPFAM" id="SSF109854">
    <property type="entry name" value="DinB/YfiT-like putative metalloenzymes"/>
    <property type="match status" value="1"/>
</dbReference>
<evidence type="ECO:0000259" key="1">
    <source>
        <dbReference type="Pfam" id="PF11716"/>
    </source>
</evidence>
<dbReference type="InterPro" id="IPR034660">
    <property type="entry name" value="DinB/YfiT-like"/>
</dbReference>
<dbReference type="AlphaFoldDB" id="A0A4R5B7T4"/>
<gene>
    <name evidence="2" type="ORF">E1293_19150</name>
</gene>
<name>A0A4R5B7T4_9ACTN</name>
<dbReference type="InterPro" id="IPR024344">
    <property type="entry name" value="MDMPI_metal-binding"/>
</dbReference>
<feature type="domain" description="Mycothiol-dependent maleylpyruvate isomerase metal-binding" evidence="1">
    <location>
        <begin position="19"/>
        <end position="157"/>
    </location>
</feature>
<accession>A0A4R5B7T4</accession>
<evidence type="ECO:0000313" key="3">
    <source>
        <dbReference type="Proteomes" id="UP000295578"/>
    </source>
</evidence>
<keyword evidence="3" id="KW-1185">Reference proteome</keyword>
<dbReference type="OrthoDB" id="3669840at2"/>
<reference evidence="2 3" key="1">
    <citation type="submission" date="2019-03" db="EMBL/GenBank/DDBJ databases">
        <title>Draft genome sequences of novel Actinobacteria.</title>
        <authorList>
            <person name="Sahin N."/>
            <person name="Ay H."/>
            <person name="Saygin H."/>
        </authorList>
    </citation>
    <scope>NUCLEOTIDE SEQUENCE [LARGE SCALE GENOMIC DNA]</scope>
    <source>
        <strain evidence="2 3">DSM 45941</strain>
    </source>
</reference>
<organism evidence="2 3">
    <name type="scientific">Actinomadura darangshiensis</name>
    <dbReference type="NCBI Taxonomy" id="705336"/>
    <lineage>
        <taxon>Bacteria</taxon>
        <taxon>Bacillati</taxon>
        <taxon>Actinomycetota</taxon>
        <taxon>Actinomycetes</taxon>
        <taxon>Streptosporangiales</taxon>
        <taxon>Thermomonosporaceae</taxon>
        <taxon>Actinomadura</taxon>
    </lineage>
</organism>
<sequence>MSASTGEERWQAVRRSLEEITERFADLASSARSPGATAVGRWSVGEVMAHVAGVAWLDAALLGADVPALPVPGLLDRLRAANVDGINELNGLVLAALPERDPKVLAGMLRDQVAAMTAASADGAADDTVTWAGGSSLPVPGLFAHLQNELLLHGHDLGAAVGRDWRPDAAEAAPFFEMFIFGLARHGAARLLDGGRRPRPRRIAVEFRPEGVAPATLVLQDGRVSLEPPGSAPDVRLTFDPLAMSMMMFGRASRLGTVASGRLKVGGRRPWLLPVFLRTFRVPS</sequence>
<proteinExistence type="predicted"/>
<dbReference type="GO" id="GO:0046872">
    <property type="term" value="F:metal ion binding"/>
    <property type="evidence" value="ECO:0007669"/>
    <property type="project" value="InterPro"/>
</dbReference>
<dbReference type="RefSeq" id="WP_132198791.1">
    <property type="nucleotide sequence ID" value="NZ_SMKY01000081.1"/>
</dbReference>
<comment type="caution">
    <text evidence="2">The sequence shown here is derived from an EMBL/GenBank/DDBJ whole genome shotgun (WGS) entry which is preliminary data.</text>
</comment>
<protein>
    <recommendedName>
        <fullName evidence="1">Mycothiol-dependent maleylpyruvate isomerase metal-binding domain-containing protein</fullName>
    </recommendedName>
</protein>
<dbReference type="EMBL" id="SMKY01000081">
    <property type="protein sequence ID" value="TDD81153.1"/>
    <property type="molecule type" value="Genomic_DNA"/>
</dbReference>
<evidence type="ECO:0000313" key="2">
    <source>
        <dbReference type="EMBL" id="TDD81153.1"/>
    </source>
</evidence>
<dbReference type="Gene3D" id="1.20.120.450">
    <property type="entry name" value="dinb family like domain"/>
    <property type="match status" value="1"/>
</dbReference>
<dbReference type="Pfam" id="PF11716">
    <property type="entry name" value="MDMPI_N"/>
    <property type="match status" value="1"/>
</dbReference>